<dbReference type="EMBL" id="JAAGUX010000002">
    <property type="protein sequence ID" value="NEW54399.1"/>
    <property type="molecule type" value="Genomic_DNA"/>
</dbReference>
<dbReference type="Proteomes" id="UP000470876">
    <property type="component" value="Unassembled WGS sequence"/>
</dbReference>
<proteinExistence type="predicted"/>
<evidence type="ECO:0000313" key="1">
    <source>
        <dbReference type="EMBL" id="NEW54399.1"/>
    </source>
</evidence>
<gene>
    <name evidence="1" type="ORF">GV794_01790</name>
</gene>
<protein>
    <submittedName>
        <fullName evidence="1">Uncharacterized protein</fullName>
    </submittedName>
</protein>
<accession>A0ABX0CED7</accession>
<evidence type="ECO:0000313" key="2">
    <source>
        <dbReference type="Proteomes" id="UP000470876"/>
    </source>
</evidence>
<sequence length="105" mass="11195">MAVIVIADLTNDEVLATTRRTIHVDLCDPTSEVVKIPSSDGGGRTVQVEVEMGIDPSSVDRPGIQRMCAVVNLGPGIPLPPGEYRWVVTIDGSDTQAEATFFAID</sequence>
<reference evidence="1 2" key="1">
    <citation type="submission" date="2020-01" db="EMBL/GenBank/DDBJ databases">
        <title>Genetics and antimicrobial susceptibilities of Nocardia species isolated from the soil; a comparison with species isolated from humans.</title>
        <authorList>
            <person name="Carrasco G."/>
            <person name="Monzon S."/>
            <person name="Sansegundo M."/>
            <person name="Garcia E."/>
            <person name="Garrido N."/>
            <person name="Medina M.J."/>
            <person name="Villalon P."/>
            <person name="Ramirez-Arocha A.C."/>
            <person name="Jimenez P."/>
            <person name="Cuesta I."/>
            <person name="Valdezate S."/>
        </authorList>
    </citation>
    <scope>NUCLEOTIDE SEQUENCE [LARGE SCALE GENOMIC DNA]</scope>
    <source>
        <strain evidence="1 2">CNM20110649</strain>
    </source>
</reference>
<comment type="caution">
    <text evidence="1">The sequence shown here is derived from an EMBL/GenBank/DDBJ whole genome shotgun (WGS) entry which is preliminary data.</text>
</comment>
<keyword evidence="2" id="KW-1185">Reference proteome</keyword>
<organism evidence="1 2">
    <name type="scientific">Nocardia cyriacigeorgica</name>
    <dbReference type="NCBI Taxonomy" id="135487"/>
    <lineage>
        <taxon>Bacteria</taxon>
        <taxon>Bacillati</taxon>
        <taxon>Actinomycetota</taxon>
        <taxon>Actinomycetes</taxon>
        <taxon>Mycobacteriales</taxon>
        <taxon>Nocardiaceae</taxon>
        <taxon>Nocardia</taxon>
    </lineage>
</organism>
<name>A0ABX0CED7_9NOCA</name>